<evidence type="ECO:0000256" key="8">
    <source>
        <dbReference type="SAM" id="Phobius"/>
    </source>
</evidence>
<keyword evidence="7 8" id="KW-0472">Membrane</keyword>
<evidence type="ECO:0000313" key="10">
    <source>
        <dbReference type="EMBL" id="QTH72620.1"/>
    </source>
</evidence>
<feature type="domain" description="Cation/H+ exchanger transmembrane" evidence="9">
    <location>
        <begin position="14"/>
        <end position="387"/>
    </location>
</feature>
<keyword evidence="5 8" id="KW-1133">Transmembrane helix</keyword>
<keyword evidence="6" id="KW-0406">Ion transport</keyword>
<dbReference type="KEGG" id="pxi:J5O05_07465"/>
<evidence type="ECO:0000256" key="3">
    <source>
        <dbReference type="ARBA" id="ARBA00022449"/>
    </source>
</evidence>
<gene>
    <name evidence="10" type="ORF">J5O05_07465</name>
</gene>
<dbReference type="Pfam" id="PF00999">
    <property type="entry name" value="Na_H_Exchanger"/>
    <property type="match status" value="1"/>
</dbReference>
<dbReference type="Proteomes" id="UP000664904">
    <property type="component" value="Chromosome"/>
</dbReference>
<keyword evidence="2" id="KW-0813">Transport</keyword>
<dbReference type="PANTHER" id="PTHR32507">
    <property type="entry name" value="NA(+)/H(+) ANTIPORTER 1"/>
    <property type="match status" value="1"/>
</dbReference>
<feature type="transmembrane region" description="Helical" evidence="8">
    <location>
        <begin position="32"/>
        <end position="52"/>
    </location>
</feature>
<dbReference type="InterPro" id="IPR006153">
    <property type="entry name" value="Cation/H_exchanger_TM"/>
</dbReference>
<dbReference type="GO" id="GO:0015297">
    <property type="term" value="F:antiporter activity"/>
    <property type="evidence" value="ECO:0007669"/>
    <property type="project" value="UniProtKB-KW"/>
</dbReference>
<feature type="transmembrane region" description="Helical" evidence="8">
    <location>
        <begin position="306"/>
        <end position="325"/>
    </location>
</feature>
<accession>A0A975DK67</accession>
<evidence type="ECO:0000256" key="5">
    <source>
        <dbReference type="ARBA" id="ARBA00022989"/>
    </source>
</evidence>
<reference evidence="10" key="1">
    <citation type="submission" date="2021-03" db="EMBL/GenBank/DDBJ databases">
        <title>Complete Genome of Pseudoalteromonas xiamenensis STKMTI.2, a new potential marine bacterium producing anti-Vibrio compounds.</title>
        <authorList>
            <person name="Handayani D.P."/>
            <person name="Isnansetyo A."/>
            <person name="Istiqomah I."/>
            <person name="Jumina J."/>
        </authorList>
    </citation>
    <scope>NUCLEOTIDE SEQUENCE</scope>
    <source>
        <strain evidence="10">STKMTI.2</strain>
    </source>
</reference>
<keyword evidence="4 8" id="KW-0812">Transmembrane</keyword>
<organism evidence="10 11">
    <name type="scientific">Pseudoalteromonas xiamenensis</name>
    <dbReference type="NCBI Taxonomy" id="882626"/>
    <lineage>
        <taxon>Bacteria</taxon>
        <taxon>Pseudomonadati</taxon>
        <taxon>Pseudomonadota</taxon>
        <taxon>Gammaproteobacteria</taxon>
        <taxon>Alteromonadales</taxon>
        <taxon>Pseudoalteromonadaceae</taxon>
        <taxon>Pseudoalteromonas</taxon>
    </lineage>
</organism>
<dbReference type="AlphaFoldDB" id="A0A975DK67"/>
<evidence type="ECO:0000313" key="11">
    <source>
        <dbReference type="Proteomes" id="UP000664904"/>
    </source>
</evidence>
<feature type="transmembrane region" description="Helical" evidence="8">
    <location>
        <begin position="193"/>
        <end position="212"/>
    </location>
</feature>
<sequence>MNYHALAWVGIAIFVYSLSVRQLQRAELTGPMWFVLIGISLALGFDQTLLLNQLDREIWQPLVELTLAIFLFSDAAKTRLRVLMESVHLPLLLLLVGLPLTVVFATVMAHFSLGLSWLAAALLAIIIAPTDAALCRGFITAKQVPANLREAINVESGLNDGLCVPLFLLAMSAFNNPEELSGASLLAVFVREIGIAVLVAVTFTALAIFLISKAKERHLFAQSTSPFLFVGFAITVYALTQGLHGSGFIAAFVSGLLFDKFYHDAFKDQLIEEGENIAELASVLIWILFGFISVSTIMSLSWETVFYALCAVTLLRIVPVVLALYFSRESWKSKLTLAWFGPRGMASVVFTMMLLELEQPEVQTISQVAVCTILLSVFLHGLTTRPISLSFSNKS</sequence>
<dbReference type="RefSeq" id="WP_208844244.1">
    <property type="nucleotide sequence ID" value="NZ_CP072133.1"/>
</dbReference>
<evidence type="ECO:0000256" key="7">
    <source>
        <dbReference type="ARBA" id="ARBA00023136"/>
    </source>
</evidence>
<proteinExistence type="predicted"/>
<evidence type="ECO:0000259" key="9">
    <source>
        <dbReference type="Pfam" id="PF00999"/>
    </source>
</evidence>
<dbReference type="GO" id="GO:1902600">
    <property type="term" value="P:proton transmembrane transport"/>
    <property type="evidence" value="ECO:0007669"/>
    <property type="project" value="InterPro"/>
</dbReference>
<keyword evidence="3" id="KW-0050">Antiport</keyword>
<evidence type="ECO:0000256" key="4">
    <source>
        <dbReference type="ARBA" id="ARBA00022692"/>
    </source>
</evidence>
<feature type="transmembrane region" description="Helical" evidence="8">
    <location>
        <begin position="283"/>
        <end position="300"/>
    </location>
</feature>
<evidence type="ECO:0000256" key="2">
    <source>
        <dbReference type="ARBA" id="ARBA00022448"/>
    </source>
</evidence>
<dbReference type="PANTHER" id="PTHR32507:SF8">
    <property type="entry name" value="CNH1P"/>
    <property type="match status" value="1"/>
</dbReference>
<feature type="transmembrane region" description="Helical" evidence="8">
    <location>
        <begin position="6"/>
        <end position="23"/>
    </location>
</feature>
<evidence type="ECO:0000256" key="1">
    <source>
        <dbReference type="ARBA" id="ARBA00004651"/>
    </source>
</evidence>
<keyword evidence="11" id="KW-1185">Reference proteome</keyword>
<dbReference type="EMBL" id="CP072133">
    <property type="protein sequence ID" value="QTH72620.1"/>
    <property type="molecule type" value="Genomic_DNA"/>
</dbReference>
<comment type="subcellular location">
    <subcellularLocation>
        <location evidence="1">Cell membrane</location>
        <topology evidence="1">Multi-pass membrane protein</topology>
    </subcellularLocation>
</comment>
<dbReference type="GO" id="GO:0005886">
    <property type="term" value="C:plasma membrane"/>
    <property type="evidence" value="ECO:0007669"/>
    <property type="project" value="UniProtKB-SubCell"/>
</dbReference>
<name>A0A975DK67_9GAMM</name>
<feature type="transmembrane region" description="Helical" evidence="8">
    <location>
        <begin position="88"/>
        <end position="111"/>
    </location>
</feature>
<evidence type="ECO:0000256" key="6">
    <source>
        <dbReference type="ARBA" id="ARBA00023065"/>
    </source>
</evidence>
<feature type="transmembrane region" description="Helical" evidence="8">
    <location>
        <begin position="219"/>
        <end position="239"/>
    </location>
</feature>
<feature type="transmembrane region" description="Helical" evidence="8">
    <location>
        <begin position="117"/>
        <end position="139"/>
    </location>
</feature>
<protein>
    <submittedName>
        <fullName evidence="10">Cation:proton antiporter</fullName>
    </submittedName>
</protein>